<sequence length="145" mass="16168">MPPSPTHVLLLVTSYKYGYGKWSVREEARDPSRASCNSTISSMLKRPVKIKLINYRPRSSGFGNVGERRQLTHQLFLNGIAAQQQQSISLLADERDVTVREGAATPEAIAAFAQETNTNMNVLDRLEAEQKVCGLDKHGIRDEII</sequence>
<gene>
    <name evidence="1" type="ORF">NW768_011537</name>
</gene>
<keyword evidence="2" id="KW-1185">Reference proteome</keyword>
<evidence type="ECO:0000313" key="1">
    <source>
        <dbReference type="EMBL" id="KAJ4113258.1"/>
    </source>
</evidence>
<reference evidence="1" key="1">
    <citation type="submission" date="2022-09" db="EMBL/GenBank/DDBJ databases">
        <title>Fusarium specimens isolated from Avocado Roots.</title>
        <authorList>
            <person name="Stajich J."/>
            <person name="Roper C."/>
            <person name="Heimlech-Rivalta G."/>
        </authorList>
    </citation>
    <scope>NUCLEOTIDE SEQUENCE</scope>
    <source>
        <strain evidence="1">CF00095</strain>
    </source>
</reference>
<dbReference type="Proteomes" id="UP001152024">
    <property type="component" value="Unassembled WGS sequence"/>
</dbReference>
<proteinExistence type="predicted"/>
<evidence type="ECO:0000313" key="2">
    <source>
        <dbReference type="Proteomes" id="UP001152024"/>
    </source>
</evidence>
<comment type="caution">
    <text evidence="1">The sequence shown here is derived from an EMBL/GenBank/DDBJ whole genome shotgun (WGS) entry which is preliminary data.</text>
</comment>
<organism evidence="1 2">
    <name type="scientific">Fusarium equiseti</name>
    <name type="common">Fusarium scirpi</name>
    <dbReference type="NCBI Taxonomy" id="61235"/>
    <lineage>
        <taxon>Eukaryota</taxon>
        <taxon>Fungi</taxon>
        <taxon>Dikarya</taxon>
        <taxon>Ascomycota</taxon>
        <taxon>Pezizomycotina</taxon>
        <taxon>Sordariomycetes</taxon>
        <taxon>Hypocreomycetidae</taxon>
        <taxon>Hypocreales</taxon>
        <taxon>Nectriaceae</taxon>
        <taxon>Fusarium</taxon>
        <taxon>Fusarium incarnatum-equiseti species complex</taxon>
    </lineage>
</organism>
<dbReference type="EMBL" id="JAOQBH010000030">
    <property type="protein sequence ID" value="KAJ4113258.1"/>
    <property type="molecule type" value="Genomic_DNA"/>
</dbReference>
<protein>
    <submittedName>
        <fullName evidence="1">Uncharacterized protein</fullName>
    </submittedName>
</protein>
<accession>A0ABQ8QXA3</accession>
<name>A0ABQ8QXA3_FUSEQ</name>